<evidence type="ECO:0000313" key="1">
    <source>
        <dbReference type="EMBL" id="SPF46027.1"/>
    </source>
</evidence>
<evidence type="ECO:0008006" key="3">
    <source>
        <dbReference type="Google" id="ProtNLM"/>
    </source>
</evidence>
<dbReference type="EMBL" id="OMOF01000272">
    <property type="protein sequence ID" value="SPF46027.1"/>
    <property type="molecule type" value="Genomic_DNA"/>
</dbReference>
<evidence type="ECO:0000313" key="2">
    <source>
        <dbReference type="Proteomes" id="UP000238916"/>
    </source>
</evidence>
<accession>A0A2U3L2D4</accession>
<gene>
    <name evidence="1" type="ORF">SBF1_3430001</name>
</gene>
<reference evidence="2" key="1">
    <citation type="submission" date="2018-02" db="EMBL/GenBank/DDBJ databases">
        <authorList>
            <person name="Hausmann B."/>
        </authorList>
    </citation>
    <scope>NUCLEOTIDE SEQUENCE [LARGE SCALE GENOMIC DNA]</scope>
    <source>
        <strain evidence="2">Peat soil MAG SbF1</strain>
    </source>
</reference>
<dbReference type="Proteomes" id="UP000238916">
    <property type="component" value="Unassembled WGS sequence"/>
</dbReference>
<protein>
    <recommendedName>
        <fullName evidence="3">Pyrimidine dimer DNA glycosylase</fullName>
    </recommendedName>
</protein>
<sequence length="152" mass="17883">MRLWHEDLLSSLPRQQLLGQHRECCALRGKGWGKPHSTVNYVFSYSRERLWFYHIQVMHEMQRRGFYIDGCWLDPSYRGKSALKFEPDYGKIKRLQENKNKVPFVYPEHNDEYLVECLANLRGKRINLPDSAYPNHFIGELSIVAIPDGANS</sequence>
<proteinExistence type="predicted"/>
<dbReference type="InterPro" id="IPR004260">
    <property type="entry name" value="Pyr-dimer_DNA_glycosylase"/>
</dbReference>
<dbReference type="Pfam" id="PF03013">
    <property type="entry name" value="Pyr_excise"/>
    <property type="match status" value="1"/>
</dbReference>
<name>A0A2U3L2D4_9FIRM</name>
<dbReference type="NCBIfam" id="TIGR02328">
    <property type="entry name" value="TIGR02328 family protein"/>
    <property type="match status" value="1"/>
</dbReference>
<organism evidence="1 2">
    <name type="scientific">Candidatus Desulfosporosinus infrequens</name>
    <dbReference type="NCBI Taxonomy" id="2043169"/>
    <lineage>
        <taxon>Bacteria</taxon>
        <taxon>Bacillati</taxon>
        <taxon>Bacillota</taxon>
        <taxon>Clostridia</taxon>
        <taxon>Eubacteriales</taxon>
        <taxon>Desulfitobacteriaceae</taxon>
        <taxon>Desulfosporosinus</taxon>
    </lineage>
</organism>
<dbReference type="AlphaFoldDB" id="A0A2U3L2D4"/>
<dbReference type="OrthoDB" id="360137at2"/>
<dbReference type="InterPro" id="IPR012650">
    <property type="entry name" value="CHP02328"/>
</dbReference>